<keyword evidence="1" id="KW-0175">Coiled coil</keyword>
<sequence length="189" mass="21270">MSPWVIIVILGACAIAYAFIMPKKNKKPEPSQQLVQEMESTLEHYMAEIESDNDALIQRVAEMKGEAAAADQRMQMQLEELQKRLNELEKSKESDTHHVSDISKDEFNALQAQALVASVRDDAAKQISETEPTPSGQEPVNERESIKDRYSEVFHLYDEGKSVDAIAKQTGIQRGEVQLILQLAEREEG</sequence>
<dbReference type="EMBL" id="PRLG01000029">
    <property type="protein sequence ID" value="PYY26754.1"/>
    <property type="molecule type" value="Genomic_DNA"/>
</dbReference>
<dbReference type="AlphaFoldDB" id="A0A2W0C4H0"/>
<proteinExistence type="predicted"/>
<accession>A0A2W0C4H0</accession>
<name>A0A2W0C4H0_9BACL</name>
<evidence type="ECO:0000256" key="2">
    <source>
        <dbReference type="SAM" id="MobiDB-lite"/>
    </source>
</evidence>
<feature type="region of interest" description="Disordered" evidence="2">
    <location>
        <begin position="121"/>
        <end position="144"/>
    </location>
</feature>
<evidence type="ECO:0000313" key="3">
    <source>
        <dbReference type="EMBL" id="PYY26754.1"/>
    </source>
</evidence>
<reference evidence="3 4" key="1">
    <citation type="submission" date="2018-01" db="EMBL/GenBank/DDBJ databases">
        <title>Genome sequence of the PGP bacterium Paenibacillus illinoisensis E3.</title>
        <authorList>
            <person name="Rolli E."/>
            <person name="Marasco R."/>
            <person name="Bessem C."/>
            <person name="Michoud G."/>
            <person name="Gaiarsa S."/>
            <person name="Borin S."/>
            <person name="Daffonchio D."/>
        </authorList>
    </citation>
    <scope>NUCLEOTIDE SEQUENCE [LARGE SCALE GENOMIC DNA]</scope>
    <source>
        <strain evidence="3 4">E3</strain>
    </source>
</reference>
<dbReference type="InterPro" id="IPR046118">
    <property type="entry name" value="DUF6115"/>
</dbReference>
<feature type="coiled-coil region" evidence="1">
    <location>
        <begin position="35"/>
        <end position="98"/>
    </location>
</feature>
<gene>
    <name evidence="3" type="ORF">PIL02S_06169</name>
</gene>
<dbReference type="Pfam" id="PF19610">
    <property type="entry name" value="DUF6115"/>
    <property type="match status" value="1"/>
</dbReference>
<comment type="caution">
    <text evidence="3">The sequence shown here is derived from an EMBL/GenBank/DDBJ whole genome shotgun (WGS) entry which is preliminary data.</text>
</comment>
<evidence type="ECO:0000256" key="1">
    <source>
        <dbReference type="SAM" id="Coils"/>
    </source>
</evidence>
<feature type="compositionally biased region" description="Polar residues" evidence="2">
    <location>
        <begin position="127"/>
        <end position="138"/>
    </location>
</feature>
<dbReference type="Proteomes" id="UP000247459">
    <property type="component" value="Unassembled WGS sequence"/>
</dbReference>
<dbReference type="OrthoDB" id="1682562at2"/>
<dbReference type="RefSeq" id="WP_095358606.1">
    <property type="nucleotide sequence ID" value="NZ_JAXBDC010000001.1"/>
</dbReference>
<organism evidence="3 4">
    <name type="scientific">Paenibacillus illinoisensis</name>
    <dbReference type="NCBI Taxonomy" id="59845"/>
    <lineage>
        <taxon>Bacteria</taxon>
        <taxon>Bacillati</taxon>
        <taxon>Bacillota</taxon>
        <taxon>Bacilli</taxon>
        <taxon>Bacillales</taxon>
        <taxon>Paenibacillaceae</taxon>
        <taxon>Paenibacillus</taxon>
    </lineage>
</organism>
<evidence type="ECO:0000313" key="4">
    <source>
        <dbReference type="Proteomes" id="UP000247459"/>
    </source>
</evidence>
<protein>
    <submittedName>
        <fullName evidence="3">Uncharacterized protein</fullName>
    </submittedName>
</protein>